<organism evidence="1 2">
    <name type="scientific">Ilex paraguariensis</name>
    <name type="common">yerba mate</name>
    <dbReference type="NCBI Taxonomy" id="185542"/>
    <lineage>
        <taxon>Eukaryota</taxon>
        <taxon>Viridiplantae</taxon>
        <taxon>Streptophyta</taxon>
        <taxon>Embryophyta</taxon>
        <taxon>Tracheophyta</taxon>
        <taxon>Spermatophyta</taxon>
        <taxon>Magnoliopsida</taxon>
        <taxon>eudicotyledons</taxon>
        <taxon>Gunneridae</taxon>
        <taxon>Pentapetalae</taxon>
        <taxon>asterids</taxon>
        <taxon>campanulids</taxon>
        <taxon>Aquifoliales</taxon>
        <taxon>Aquifoliaceae</taxon>
        <taxon>Ilex</taxon>
    </lineage>
</organism>
<name>A0ABC8R2W1_9AQUA</name>
<evidence type="ECO:0000313" key="1">
    <source>
        <dbReference type="EMBL" id="CAK9136933.1"/>
    </source>
</evidence>
<dbReference type="EMBL" id="CAUOFW020000788">
    <property type="protein sequence ID" value="CAK9136933.1"/>
    <property type="molecule type" value="Genomic_DNA"/>
</dbReference>
<protein>
    <submittedName>
        <fullName evidence="1">Uncharacterized protein</fullName>
    </submittedName>
</protein>
<reference evidence="1 2" key="1">
    <citation type="submission" date="2024-02" db="EMBL/GenBank/DDBJ databases">
        <authorList>
            <person name="Vignale AGUSTIN F."/>
            <person name="Sosa J E."/>
            <person name="Modenutti C."/>
        </authorList>
    </citation>
    <scope>NUCLEOTIDE SEQUENCE [LARGE SCALE GENOMIC DNA]</scope>
</reference>
<dbReference type="AlphaFoldDB" id="A0ABC8R2W1"/>
<evidence type="ECO:0000313" key="2">
    <source>
        <dbReference type="Proteomes" id="UP001642360"/>
    </source>
</evidence>
<keyword evidence="2" id="KW-1185">Reference proteome</keyword>
<sequence>MSSSFSSFARYMSSQGFDTWILEYRGAGLSEEVRTREVKRPVTSISEQVDLAIKHGMNGASSSELQPSISSDAFAEYKDSAKDGVHKDSVQTEGWQVTRNRSLHGGNLAVCNALPKMSPKKGLWSGISCDTGVIT</sequence>
<comment type="caution">
    <text evidence="1">The sequence shown here is derived from an EMBL/GenBank/DDBJ whole genome shotgun (WGS) entry which is preliminary data.</text>
</comment>
<accession>A0ABC8R2W1</accession>
<dbReference type="Proteomes" id="UP001642360">
    <property type="component" value="Unassembled WGS sequence"/>
</dbReference>
<proteinExistence type="predicted"/>
<gene>
    <name evidence="1" type="ORF">ILEXP_LOCUS3942</name>
</gene>